<organism evidence="3 4">
    <name type="scientific">Thermanaerovibrio velox DSM 12556</name>
    <dbReference type="NCBI Taxonomy" id="926567"/>
    <lineage>
        <taxon>Bacteria</taxon>
        <taxon>Thermotogati</taxon>
        <taxon>Synergistota</taxon>
        <taxon>Synergistia</taxon>
        <taxon>Synergistales</taxon>
        <taxon>Synergistaceae</taxon>
        <taxon>Thermanaerovibrio</taxon>
    </lineage>
</organism>
<name>H0UR39_9BACT</name>
<dbReference type="PANTHER" id="PTHR42954">
    <property type="entry name" value="FE(2+) TRANSPORT PROTEIN A"/>
    <property type="match status" value="1"/>
</dbReference>
<dbReference type="GO" id="GO:0046914">
    <property type="term" value="F:transition metal ion binding"/>
    <property type="evidence" value="ECO:0007669"/>
    <property type="project" value="InterPro"/>
</dbReference>
<dbReference type="EMBL" id="CM001377">
    <property type="protein sequence ID" value="EHM10876.1"/>
    <property type="molecule type" value="Genomic_DNA"/>
</dbReference>
<dbReference type="RefSeq" id="WP_006584370.1">
    <property type="nucleotide sequence ID" value="NZ_CM001377.1"/>
</dbReference>
<dbReference type="SMART" id="SM00899">
    <property type="entry name" value="FeoA"/>
    <property type="match status" value="1"/>
</dbReference>
<feature type="domain" description="Ferrous iron transporter FeoA-like" evidence="2">
    <location>
        <begin position="10"/>
        <end position="82"/>
    </location>
</feature>
<dbReference type="Proteomes" id="UP000005730">
    <property type="component" value="Chromosome"/>
</dbReference>
<dbReference type="PANTHER" id="PTHR42954:SF2">
    <property type="entry name" value="FE(2+) TRANSPORT PROTEIN A"/>
    <property type="match status" value="1"/>
</dbReference>
<dbReference type="InterPro" id="IPR007167">
    <property type="entry name" value="Fe-transptr_FeoA-like"/>
</dbReference>
<keyword evidence="4" id="KW-1185">Reference proteome</keyword>
<dbReference type="HOGENOM" id="CLU_150646_12_4_0"/>
<dbReference type="InterPro" id="IPR008988">
    <property type="entry name" value="Transcriptional_repressor_C"/>
</dbReference>
<sequence>MSGSRLEGFISLGDAKEGVLCRVVGFEGAGPLKTRALQMGLVPGTVVQVGKPAPMGDPISVRFRGMDVSLRREEAQVVRVEILSSCGGSCCCCAGGCGH</sequence>
<gene>
    <name evidence="3" type="ORF">TheveDRAFT_1758</name>
</gene>
<dbReference type="STRING" id="926567.TheveDRAFT_1758"/>
<dbReference type="eggNOG" id="COG1918">
    <property type="taxonomic scope" value="Bacteria"/>
</dbReference>
<dbReference type="InterPro" id="IPR038157">
    <property type="entry name" value="FeoA_core_dom"/>
</dbReference>
<proteinExistence type="predicted"/>
<keyword evidence="1" id="KW-0408">Iron</keyword>
<accession>H0UR39</accession>
<evidence type="ECO:0000313" key="4">
    <source>
        <dbReference type="Proteomes" id="UP000005730"/>
    </source>
</evidence>
<dbReference type="InterPro" id="IPR052713">
    <property type="entry name" value="FeoA"/>
</dbReference>
<dbReference type="AlphaFoldDB" id="H0UR39"/>
<reference evidence="3 4" key="1">
    <citation type="submission" date="2011-10" db="EMBL/GenBank/DDBJ databases">
        <title>The Noncontiguous Finished genome of Thermanaerovibrio velox DSM 12556.</title>
        <authorList>
            <consortium name="US DOE Joint Genome Institute (JGI-PGF)"/>
            <person name="Lucas S."/>
            <person name="Copeland A."/>
            <person name="Lapidus A."/>
            <person name="Glavina del Rio T."/>
            <person name="Dalin E."/>
            <person name="Tice H."/>
            <person name="Bruce D."/>
            <person name="Goodwin L."/>
            <person name="Pitluck S."/>
            <person name="Peters L."/>
            <person name="Mikhailova N."/>
            <person name="Teshima H."/>
            <person name="Kyrpides N."/>
            <person name="Mavromatis K."/>
            <person name="Ivanova N."/>
            <person name="Markowitz V."/>
            <person name="Cheng J.-F."/>
            <person name="Hugenholtz P."/>
            <person name="Woyke T."/>
            <person name="Wu D."/>
            <person name="Spring S."/>
            <person name="Brambilla E.-M."/>
            <person name="Klenk H.-P."/>
            <person name="Eisen J.A."/>
        </authorList>
    </citation>
    <scope>NUCLEOTIDE SEQUENCE [LARGE SCALE GENOMIC DNA]</scope>
    <source>
        <strain evidence="3 4">DSM 12556</strain>
    </source>
</reference>
<dbReference type="Pfam" id="PF04023">
    <property type="entry name" value="FeoA"/>
    <property type="match status" value="1"/>
</dbReference>
<dbReference type="Gene3D" id="2.30.30.90">
    <property type="match status" value="1"/>
</dbReference>
<evidence type="ECO:0000256" key="1">
    <source>
        <dbReference type="ARBA" id="ARBA00023004"/>
    </source>
</evidence>
<evidence type="ECO:0000313" key="3">
    <source>
        <dbReference type="EMBL" id="EHM10876.1"/>
    </source>
</evidence>
<protein>
    <submittedName>
        <fullName evidence="3">Fe2+ transport system protein A</fullName>
    </submittedName>
</protein>
<dbReference type="SUPFAM" id="SSF50037">
    <property type="entry name" value="C-terminal domain of transcriptional repressors"/>
    <property type="match status" value="1"/>
</dbReference>
<evidence type="ECO:0000259" key="2">
    <source>
        <dbReference type="SMART" id="SM00899"/>
    </source>
</evidence>